<dbReference type="PROSITE" id="PS51257">
    <property type="entry name" value="PROKAR_LIPOPROTEIN"/>
    <property type="match status" value="1"/>
</dbReference>
<dbReference type="OrthoDB" id="8605405at2"/>
<dbReference type="KEGG" id="nzl:D0T92_07660"/>
<keyword evidence="1" id="KW-0732">Signal</keyword>
<sequence length="297" mass="32006">MMKPFVLKMLGLTLLLGGCSSSTVDYISTRATPGYTQSSLDQSLDCVGQALEQFSPDSPRVSLFIVSNVTDGTVRQQALHSPLSDSGVFHLRTRIHALFPSTLARVIKEEPLILQAVNGPVGINAFGLVNTDYLQAYQQGNLSSINFGRKQAGLPSAAYLQLVPIEAAFTRNDQDDFFSGGQGYNASQSKARIRGNLDYGTSSSSKVISLAVNVSDPSTNTIAYATSFDLKYSASRKQFSLQLTGTEPGAGYSFSSGEIESVQSAQQVLLDAASLWIADLAYPELQLNKKCYRSQIS</sequence>
<feature type="chain" id="PRO_5023884370" description="Lipoprotein" evidence="1">
    <location>
        <begin position="25"/>
        <end position="297"/>
    </location>
</feature>
<gene>
    <name evidence="2" type="ORF">D0T92_07660</name>
</gene>
<reference evidence="2 3" key="1">
    <citation type="submission" date="2018-08" db="EMBL/GenBank/DDBJ databases">
        <title>Neisseria zalophi ATCC BAA-2455 complete genome.</title>
        <authorList>
            <person name="Veseli I.A."/>
            <person name="Buttler R."/>
            <person name="Mascarenhas dos Santos A.C."/>
            <person name="Pombert J.-F."/>
        </authorList>
    </citation>
    <scope>NUCLEOTIDE SEQUENCE [LARGE SCALE GENOMIC DNA]</scope>
    <source>
        <strain evidence="2 3">ATCC BAA-2455</strain>
    </source>
</reference>
<keyword evidence="3" id="KW-1185">Reference proteome</keyword>
<dbReference type="AlphaFoldDB" id="A0A5J6PV33"/>
<evidence type="ECO:0000256" key="1">
    <source>
        <dbReference type="SAM" id="SignalP"/>
    </source>
</evidence>
<evidence type="ECO:0000313" key="3">
    <source>
        <dbReference type="Proteomes" id="UP000325713"/>
    </source>
</evidence>
<feature type="signal peptide" evidence="1">
    <location>
        <begin position="1"/>
        <end position="24"/>
    </location>
</feature>
<name>A0A5J6PV33_9NEIS</name>
<proteinExistence type="predicted"/>
<evidence type="ECO:0008006" key="4">
    <source>
        <dbReference type="Google" id="ProtNLM"/>
    </source>
</evidence>
<organism evidence="2 3">
    <name type="scientific">Neisseria zalophi</name>
    <dbReference type="NCBI Taxonomy" id="640030"/>
    <lineage>
        <taxon>Bacteria</taxon>
        <taxon>Pseudomonadati</taxon>
        <taxon>Pseudomonadota</taxon>
        <taxon>Betaproteobacteria</taxon>
        <taxon>Neisseriales</taxon>
        <taxon>Neisseriaceae</taxon>
        <taxon>Neisseria</taxon>
    </lineage>
</organism>
<dbReference type="EMBL" id="CP031700">
    <property type="protein sequence ID" value="QEY26415.1"/>
    <property type="molecule type" value="Genomic_DNA"/>
</dbReference>
<evidence type="ECO:0000313" key="2">
    <source>
        <dbReference type="EMBL" id="QEY26415.1"/>
    </source>
</evidence>
<protein>
    <recommendedName>
        <fullName evidence="4">Lipoprotein</fullName>
    </recommendedName>
</protein>
<dbReference type="Proteomes" id="UP000325713">
    <property type="component" value="Chromosome"/>
</dbReference>
<dbReference type="RefSeq" id="WP_151051685.1">
    <property type="nucleotide sequence ID" value="NZ_CP031700.1"/>
</dbReference>
<accession>A0A5J6PV33</accession>